<keyword evidence="3" id="KW-1185">Reference proteome</keyword>
<evidence type="ECO:0008006" key="4">
    <source>
        <dbReference type="Google" id="ProtNLM"/>
    </source>
</evidence>
<organism evidence="2 3">
    <name type="scientific">Trametes coccinea (strain BRFM310)</name>
    <name type="common">Pycnoporus coccineus</name>
    <dbReference type="NCBI Taxonomy" id="1353009"/>
    <lineage>
        <taxon>Eukaryota</taxon>
        <taxon>Fungi</taxon>
        <taxon>Dikarya</taxon>
        <taxon>Basidiomycota</taxon>
        <taxon>Agaricomycotina</taxon>
        <taxon>Agaricomycetes</taxon>
        <taxon>Polyporales</taxon>
        <taxon>Polyporaceae</taxon>
        <taxon>Trametes</taxon>
    </lineage>
</organism>
<evidence type="ECO:0000256" key="1">
    <source>
        <dbReference type="SAM" id="SignalP"/>
    </source>
</evidence>
<sequence>MSCWCICVLFAVFWNAVNSPASPSWHADDVCAIAGSAALAHQPLYNQMWACHPRSHGQRPNQMFGVNEICRTMQQIL</sequence>
<name>A0A1Y2IXQ8_TRAC3</name>
<evidence type="ECO:0000313" key="2">
    <source>
        <dbReference type="EMBL" id="OSD05384.1"/>
    </source>
</evidence>
<feature type="signal peptide" evidence="1">
    <location>
        <begin position="1"/>
        <end position="19"/>
    </location>
</feature>
<dbReference type="EMBL" id="KZ084093">
    <property type="protein sequence ID" value="OSD05384.1"/>
    <property type="molecule type" value="Genomic_DNA"/>
</dbReference>
<protein>
    <recommendedName>
        <fullName evidence="4">Secreted protein</fullName>
    </recommendedName>
</protein>
<dbReference type="Proteomes" id="UP000193067">
    <property type="component" value="Unassembled WGS sequence"/>
</dbReference>
<accession>A0A1Y2IXQ8</accession>
<reference evidence="2 3" key="1">
    <citation type="journal article" date="2015" name="Biotechnol. Biofuels">
        <title>Enhanced degradation of softwood versus hardwood by the white-rot fungus Pycnoporus coccineus.</title>
        <authorList>
            <person name="Couturier M."/>
            <person name="Navarro D."/>
            <person name="Chevret D."/>
            <person name="Henrissat B."/>
            <person name="Piumi F."/>
            <person name="Ruiz-Duenas F.J."/>
            <person name="Martinez A.T."/>
            <person name="Grigoriev I.V."/>
            <person name="Riley R."/>
            <person name="Lipzen A."/>
            <person name="Berrin J.G."/>
            <person name="Master E.R."/>
            <person name="Rosso M.N."/>
        </authorList>
    </citation>
    <scope>NUCLEOTIDE SEQUENCE [LARGE SCALE GENOMIC DNA]</scope>
    <source>
        <strain evidence="2 3">BRFM310</strain>
    </source>
</reference>
<feature type="chain" id="PRO_5011002388" description="Secreted protein" evidence="1">
    <location>
        <begin position="20"/>
        <end position="77"/>
    </location>
</feature>
<proteinExistence type="predicted"/>
<evidence type="ECO:0000313" key="3">
    <source>
        <dbReference type="Proteomes" id="UP000193067"/>
    </source>
</evidence>
<dbReference type="AlphaFoldDB" id="A0A1Y2IXQ8"/>
<gene>
    <name evidence="2" type="ORF">PYCCODRAFT_1432548</name>
</gene>
<keyword evidence="1" id="KW-0732">Signal</keyword>